<reference evidence="2 3" key="1">
    <citation type="submission" date="2019-06" db="EMBL/GenBank/DDBJ databases">
        <title>A chromosomal-level reference genome of Carpinus fangiana (Coryloideae, Betulaceae).</title>
        <authorList>
            <person name="Yang X."/>
            <person name="Wang Z."/>
            <person name="Zhang L."/>
            <person name="Hao G."/>
            <person name="Liu J."/>
            <person name="Yang Y."/>
        </authorList>
    </citation>
    <scope>NUCLEOTIDE SEQUENCE [LARGE SCALE GENOMIC DNA]</scope>
    <source>
        <strain evidence="2">Cfa_2016G</strain>
        <tissue evidence="2">Leaf</tissue>
    </source>
</reference>
<dbReference type="AlphaFoldDB" id="A0A660KPE6"/>
<evidence type="ECO:0000256" key="1">
    <source>
        <dbReference type="SAM" id="MobiDB-lite"/>
    </source>
</evidence>
<evidence type="ECO:0000313" key="2">
    <source>
        <dbReference type="EMBL" id="KAE8038303.1"/>
    </source>
</evidence>
<proteinExistence type="predicted"/>
<dbReference type="Proteomes" id="UP000327013">
    <property type="component" value="Chromosome 4"/>
</dbReference>
<organism evidence="2 3">
    <name type="scientific">Carpinus fangiana</name>
    <dbReference type="NCBI Taxonomy" id="176857"/>
    <lineage>
        <taxon>Eukaryota</taxon>
        <taxon>Viridiplantae</taxon>
        <taxon>Streptophyta</taxon>
        <taxon>Embryophyta</taxon>
        <taxon>Tracheophyta</taxon>
        <taxon>Spermatophyta</taxon>
        <taxon>Magnoliopsida</taxon>
        <taxon>eudicotyledons</taxon>
        <taxon>Gunneridae</taxon>
        <taxon>Pentapetalae</taxon>
        <taxon>rosids</taxon>
        <taxon>fabids</taxon>
        <taxon>Fagales</taxon>
        <taxon>Betulaceae</taxon>
        <taxon>Carpinus</taxon>
    </lineage>
</organism>
<dbReference type="EMBL" id="CM017324">
    <property type="protein sequence ID" value="KAE8038303.1"/>
    <property type="molecule type" value="Genomic_DNA"/>
</dbReference>
<dbReference type="OrthoDB" id="1435468at2759"/>
<sequence length="230" mass="25794">MASVKNVGVEFFGKRSLQTFRLLESLSFEDMEEWENWSPNGEFPNLHELSIENCPKLLGKLPNHLPLLKKLLVLRRQVFLLLNVCMKARPTKVRKLNIPGASSTHKIDSTLQSKIKEVTGRFNEIVTRKDQLNLKETADGRSHSKTGVPAPTSVLTEPEPQGRDKDKEAVVDLLVEKVLVEDCPRLVAFKNVLDKFMGVNLDGPKPKAFKNVLDKFMGVNLDGPKPKAGD</sequence>
<evidence type="ECO:0000313" key="3">
    <source>
        <dbReference type="Proteomes" id="UP000327013"/>
    </source>
</evidence>
<protein>
    <submittedName>
        <fullName evidence="2">Uncharacterized protein</fullName>
    </submittedName>
</protein>
<gene>
    <name evidence="2" type="ORF">FH972_010828</name>
</gene>
<name>A0A660KPE6_9ROSI</name>
<accession>A0A660KPE6</accession>
<keyword evidence="3" id="KW-1185">Reference proteome</keyword>
<feature type="region of interest" description="Disordered" evidence="1">
    <location>
        <begin position="136"/>
        <end position="165"/>
    </location>
</feature>